<dbReference type="Proteomes" id="UP000485058">
    <property type="component" value="Unassembled WGS sequence"/>
</dbReference>
<evidence type="ECO:0000256" key="8">
    <source>
        <dbReference type="ARBA" id="ARBA00023235"/>
    </source>
</evidence>
<evidence type="ECO:0000256" key="4">
    <source>
        <dbReference type="ARBA" id="ARBA00022741"/>
    </source>
</evidence>
<proteinExistence type="inferred from homology"/>
<evidence type="ECO:0000256" key="6">
    <source>
        <dbReference type="ARBA" id="ARBA00023029"/>
    </source>
</evidence>
<dbReference type="GO" id="GO:0005524">
    <property type="term" value="F:ATP binding"/>
    <property type="evidence" value="ECO:0007669"/>
    <property type="project" value="UniProtKB-KW"/>
</dbReference>
<dbReference type="InterPro" id="IPR018522">
    <property type="entry name" value="TopoIIA_CS"/>
</dbReference>
<dbReference type="InterPro" id="IPR014721">
    <property type="entry name" value="Ribsml_uS5_D2-typ_fold_subgr"/>
</dbReference>
<dbReference type="InterPro" id="IPR013760">
    <property type="entry name" value="Topo_IIA-like_dom_sf"/>
</dbReference>
<dbReference type="GO" id="GO:0003918">
    <property type="term" value="F:DNA topoisomerase type II (double strand cut, ATP-hydrolyzing) activity"/>
    <property type="evidence" value="ECO:0007669"/>
    <property type="project" value="UniProtKB-EC"/>
</dbReference>
<dbReference type="InterPro" id="IPR013759">
    <property type="entry name" value="Topo_IIA_B_C"/>
</dbReference>
<dbReference type="GO" id="GO:0003677">
    <property type="term" value="F:DNA binding"/>
    <property type="evidence" value="ECO:0007669"/>
    <property type="project" value="UniProtKB-KW"/>
</dbReference>
<keyword evidence="8 10" id="KW-0413">Isomerase</keyword>
<dbReference type="Pfam" id="PF00204">
    <property type="entry name" value="DNA_gyraseB"/>
    <property type="match status" value="1"/>
</dbReference>
<dbReference type="EC" id="5.6.2.2" evidence="3"/>
<accession>A0A699ZP16</accession>
<dbReference type="InterPro" id="IPR013506">
    <property type="entry name" value="Topo_IIA_bsu_dom2"/>
</dbReference>
<evidence type="ECO:0000256" key="1">
    <source>
        <dbReference type="ARBA" id="ARBA00000185"/>
    </source>
</evidence>
<name>A0A699ZP16_HAELA</name>
<keyword evidence="4" id="KW-0547">Nucleotide-binding</keyword>
<comment type="similarity">
    <text evidence="2">Belongs to the type II topoisomerase GyrB family.</text>
</comment>
<dbReference type="AlphaFoldDB" id="A0A699ZP16"/>
<evidence type="ECO:0000256" key="5">
    <source>
        <dbReference type="ARBA" id="ARBA00022840"/>
    </source>
</evidence>
<evidence type="ECO:0000256" key="7">
    <source>
        <dbReference type="ARBA" id="ARBA00023125"/>
    </source>
</evidence>
<dbReference type="PANTHER" id="PTHR45866:SF1">
    <property type="entry name" value="DNA GYRASE SUBUNIT B, MITOCHONDRIAL"/>
    <property type="match status" value="1"/>
</dbReference>
<dbReference type="SUPFAM" id="SSF56719">
    <property type="entry name" value="Type II DNA topoisomerase"/>
    <property type="match status" value="1"/>
</dbReference>
<evidence type="ECO:0000313" key="11">
    <source>
        <dbReference type="Proteomes" id="UP000485058"/>
    </source>
</evidence>
<dbReference type="PANTHER" id="PTHR45866">
    <property type="entry name" value="DNA GYRASE/TOPOISOMERASE SUBUNIT B"/>
    <property type="match status" value="1"/>
</dbReference>
<comment type="caution">
    <text evidence="10">The sequence shown here is derived from an EMBL/GenBank/DDBJ whole genome shotgun (WGS) entry which is preliminary data.</text>
</comment>
<dbReference type="InterPro" id="IPR020568">
    <property type="entry name" value="Ribosomal_Su5_D2-typ_SF"/>
</dbReference>
<evidence type="ECO:0000256" key="3">
    <source>
        <dbReference type="ARBA" id="ARBA00012895"/>
    </source>
</evidence>
<reference evidence="10 11" key="1">
    <citation type="submission" date="2020-02" db="EMBL/GenBank/DDBJ databases">
        <title>Draft genome sequence of Haematococcus lacustris strain NIES-144.</title>
        <authorList>
            <person name="Morimoto D."/>
            <person name="Nakagawa S."/>
            <person name="Yoshida T."/>
            <person name="Sawayama S."/>
        </authorList>
    </citation>
    <scope>NUCLEOTIDE SEQUENCE [LARGE SCALE GENOMIC DNA]</scope>
    <source>
        <strain evidence="10 11">NIES-144</strain>
    </source>
</reference>
<keyword evidence="6" id="KW-0799">Topoisomerase</keyword>
<keyword evidence="11" id="KW-1185">Reference proteome</keyword>
<organism evidence="10 11">
    <name type="scientific">Haematococcus lacustris</name>
    <name type="common">Green alga</name>
    <name type="synonym">Haematococcus pluvialis</name>
    <dbReference type="NCBI Taxonomy" id="44745"/>
    <lineage>
        <taxon>Eukaryota</taxon>
        <taxon>Viridiplantae</taxon>
        <taxon>Chlorophyta</taxon>
        <taxon>core chlorophytes</taxon>
        <taxon>Chlorophyceae</taxon>
        <taxon>CS clade</taxon>
        <taxon>Chlamydomonadales</taxon>
        <taxon>Haematococcaceae</taxon>
        <taxon>Haematococcus</taxon>
    </lineage>
</organism>
<evidence type="ECO:0000256" key="2">
    <source>
        <dbReference type="ARBA" id="ARBA00010708"/>
    </source>
</evidence>
<gene>
    <name evidence="10" type="ORF">HaLaN_21666</name>
</gene>
<evidence type="ECO:0000313" key="10">
    <source>
        <dbReference type="EMBL" id="GFH23961.1"/>
    </source>
</evidence>
<keyword evidence="7" id="KW-0238">DNA-binding</keyword>
<dbReference type="Gene3D" id="3.40.50.670">
    <property type="match status" value="1"/>
</dbReference>
<dbReference type="PROSITE" id="PS00177">
    <property type="entry name" value="TOPOISOMERASE_II"/>
    <property type="match status" value="1"/>
</dbReference>
<evidence type="ECO:0000259" key="9">
    <source>
        <dbReference type="Pfam" id="PF00204"/>
    </source>
</evidence>
<keyword evidence="5" id="KW-0067">ATP-binding</keyword>
<dbReference type="Gene3D" id="3.30.230.10">
    <property type="match status" value="1"/>
</dbReference>
<sequence>MGGVSQHVYASLLVCWLAAKKLKLVKDGDAALTGENIREGLSGAISVKVGCAMVATGWAVIGVRGGGSKRIVLTMQGGERQGCEGVRGLGAWGRGRAVSVTTEHIQNPHLSSLVKLRQACCTSPADPAAAAPVCLYSNPNPVPPSCPWRSVPASVFLLVTQLEEVEFEGQTKNRLGNPEVRGVVDGLVTAAATEWLETHPAALRAIVDKAVNAAKAADAAKKARDLVRRKNVLTKTMLPGKLADCTSSKREDTEIFIVEGDSAGGSAKQARDRFTQVAKQRVGGQNA</sequence>
<comment type="catalytic activity">
    <reaction evidence="1">
        <text>ATP-dependent breakage, passage and rejoining of double-stranded DNA.</text>
        <dbReference type="EC" id="5.6.2.2"/>
    </reaction>
</comment>
<dbReference type="GO" id="GO:0006265">
    <property type="term" value="P:DNA topological change"/>
    <property type="evidence" value="ECO:0007669"/>
    <property type="project" value="InterPro"/>
</dbReference>
<dbReference type="EMBL" id="BLLF01002406">
    <property type="protein sequence ID" value="GFH23961.1"/>
    <property type="molecule type" value="Genomic_DNA"/>
</dbReference>
<dbReference type="SUPFAM" id="SSF54211">
    <property type="entry name" value="Ribosomal protein S5 domain 2-like"/>
    <property type="match status" value="1"/>
</dbReference>
<protein>
    <recommendedName>
        <fullName evidence="3">DNA topoisomerase (ATP-hydrolyzing)</fullName>
        <ecNumber evidence="3">5.6.2.2</ecNumber>
    </recommendedName>
</protein>
<feature type="domain" description="DNA topoisomerase type IIA subunit B" evidence="9">
    <location>
        <begin position="158"/>
        <end position="225"/>
    </location>
</feature>